<dbReference type="EMBL" id="CAXLJM020000049">
    <property type="protein sequence ID" value="CAL8113124.1"/>
    <property type="molecule type" value="Genomic_DNA"/>
</dbReference>
<sequence>MIPPAGQVHSSTTSTKTDAMDDARSSNGTYTKSTQKPTFATSKSTSSDNKRPNSSRIPHATVRGSHIRGPWIPAPAKATNATAEQQPSNLIPPAAFASSSSGSLTPRPKSYSGNNSSGIARNKIKWLSQPHFTSGTTSTVAQKHQKDTRHVRKPSSKVKLAVKHGGRQIAAGGYKLQSKDSLVDVTACLQAKRAEVMNLWETLLLRDDPQLLSQIEKTNRLALEAAEEVESLRKTIQDFQHKDDGLSETDLLQLDEMRTKVLGKVKEFEEADNELQSNIAKKSPSKTSLVSTLSKKSQTDIGGNHNDSGVVQQTSMPQTGNQLVAKKSHSTPSVKELVFLKEKSANFANDSHSEEEFLDYTIKPTQLNPAKSVDAAVSAVPSMDDLSRLKILYDEALNFPPISNVSLRESRSNVALHPSESSGNQNPNRTVRFIGGKQLEVVPESESITCDGLYRQKISSLQRKLMDTEQEMEELKSEIERIESDANFRVRMLHNTLQDKFDNLQVIPEYFHMVEQRLHESGEVKLQLQNQLQNNQKSLHEEKVFNKNIKKEAEDLKERLRSTESSRDFLKLKNSELETSNTQLRKELESITRQMAEMASELRVTKEREANATLLNTSPKLAWENEKLKLQCSELTDQFGQSQRMIESLKKSKAKQALRLNERIEELIEALNEVHDHKRQLCDTIRNLRKSYYRLFPDDVHVICKKSSHSHSRKSKLKKKRHVMESKIEPQTAWRTGTTDRKNSNNFGGQNMEPLTLFQQDIDHHDLNLTQTKVELGDDHDNMV</sequence>
<feature type="compositionally biased region" description="Low complexity" evidence="2">
    <location>
        <begin position="94"/>
        <end position="103"/>
    </location>
</feature>
<organism evidence="3 4">
    <name type="scientific">Orchesella dallaii</name>
    <dbReference type="NCBI Taxonomy" id="48710"/>
    <lineage>
        <taxon>Eukaryota</taxon>
        <taxon>Metazoa</taxon>
        <taxon>Ecdysozoa</taxon>
        <taxon>Arthropoda</taxon>
        <taxon>Hexapoda</taxon>
        <taxon>Collembola</taxon>
        <taxon>Entomobryomorpha</taxon>
        <taxon>Entomobryoidea</taxon>
        <taxon>Orchesellidae</taxon>
        <taxon>Orchesellinae</taxon>
        <taxon>Orchesella</taxon>
    </lineage>
</organism>
<feature type="compositionally biased region" description="Polar residues" evidence="2">
    <location>
        <begin position="25"/>
        <end position="56"/>
    </location>
</feature>
<dbReference type="Proteomes" id="UP001642540">
    <property type="component" value="Unassembled WGS sequence"/>
</dbReference>
<keyword evidence="1" id="KW-0175">Coiled coil</keyword>
<name>A0ABP1QW25_9HEXA</name>
<evidence type="ECO:0000313" key="4">
    <source>
        <dbReference type="Proteomes" id="UP001642540"/>
    </source>
</evidence>
<feature type="coiled-coil region" evidence="1">
    <location>
        <begin position="215"/>
        <end position="242"/>
    </location>
</feature>
<feature type="compositionally biased region" description="Polar residues" evidence="2">
    <location>
        <begin position="8"/>
        <end position="17"/>
    </location>
</feature>
<keyword evidence="4" id="KW-1185">Reference proteome</keyword>
<feature type="compositionally biased region" description="Polar residues" evidence="2">
    <location>
        <begin position="131"/>
        <end position="142"/>
    </location>
</feature>
<comment type="caution">
    <text evidence="3">The sequence shown here is derived from an EMBL/GenBank/DDBJ whole genome shotgun (WGS) entry which is preliminary data.</text>
</comment>
<feature type="coiled-coil region" evidence="1">
    <location>
        <begin position="458"/>
        <end position="485"/>
    </location>
</feature>
<feature type="region of interest" description="Disordered" evidence="2">
    <location>
        <begin position="91"/>
        <end position="117"/>
    </location>
</feature>
<feature type="region of interest" description="Disordered" evidence="2">
    <location>
        <begin position="131"/>
        <end position="154"/>
    </location>
</feature>
<feature type="coiled-coil region" evidence="1">
    <location>
        <begin position="650"/>
        <end position="677"/>
    </location>
</feature>
<evidence type="ECO:0000313" key="3">
    <source>
        <dbReference type="EMBL" id="CAL8113124.1"/>
    </source>
</evidence>
<gene>
    <name evidence="3" type="ORF">ODALV1_LOCUS15920</name>
</gene>
<feature type="region of interest" description="Disordered" evidence="2">
    <location>
        <begin position="1"/>
        <end position="73"/>
    </location>
</feature>
<reference evidence="3 4" key="1">
    <citation type="submission" date="2024-08" db="EMBL/GenBank/DDBJ databases">
        <authorList>
            <person name="Cucini C."/>
            <person name="Frati F."/>
        </authorList>
    </citation>
    <scope>NUCLEOTIDE SEQUENCE [LARGE SCALE GENOMIC DNA]</scope>
</reference>
<proteinExistence type="predicted"/>
<evidence type="ECO:0000256" key="2">
    <source>
        <dbReference type="SAM" id="MobiDB-lite"/>
    </source>
</evidence>
<accession>A0ABP1QW25</accession>
<protein>
    <submittedName>
        <fullName evidence="3">Uncharacterized protein</fullName>
    </submittedName>
</protein>
<evidence type="ECO:0000256" key="1">
    <source>
        <dbReference type="SAM" id="Coils"/>
    </source>
</evidence>
<feature type="coiled-coil region" evidence="1">
    <location>
        <begin position="546"/>
        <end position="608"/>
    </location>
</feature>